<name>A0A6A6DFF3_9PEZI</name>
<keyword evidence="1" id="KW-1133">Transmembrane helix</keyword>
<dbReference type="AlphaFoldDB" id="A0A6A6DFF3"/>
<evidence type="ECO:0000256" key="1">
    <source>
        <dbReference type="SAM" id="Phobius"/>
    </source>
</evidence>
<evidence type="ECO:0000313" key="3">
    <source>
        <dbReference type="Proteomes" id="UP000800200"/>
    </source>
</evidence>
<feature type="transmembrane region" description="Helical" evidence="1">
    <location>
        <begin position="243"/>
        <end position="262"/>
    </location>
</feature>
<dbReference type="Gene3D" id="1.20.1250.20">
    <property type="entry name" value="MFS general substrate transporter like domains"/>
    <property type="match status" value="2"/>
</dbReference>
<organism evidence="2 3">
    <name type="scientific">Zopfia rhizophila CBS 207.26</name>
    <dbReference type="NCBI Taxonomy" id="1314779"/>
    <lineage>
        <taxon>Eukaryota</taxon>
        <taxon>Fungi</taxon>
        <taxon>Dikarya</taxon>
        <taxon>Ascomycota</taxon>
        <taxon>Pezizomycotina</taxon>
        <taxon>Dothideomycetes</taxon>
        <taxon>Dothideomycetes incertae sedis</taxon>
        <taxon>Zopfiaceae</taxon>
        <taxon>Zopfia</taxon>
    </lineage>
</organism>
<keyword evidence="1" id="KW-0472">Membrane</keyword>
<evidence type="ECO:0000313" key="2">
    <source>
        <dbReference type="EMBL" id="KAF2177875.1"/>
    </source>
</evidence>
<accession>A0A6A6DFF3</accession>
<dbReference type="Proteomes" id="UP000800200">
    <property type="component" value="Unassembled WGS sequence"/>
</dbReference>
<keyword evidence="3" id="KW-1185">Reference proteome</keyword>
<reference evidence="2" key="1">
    <citation type="journal article" date="2020" name="Stud. Mycol.">
        <title>101 Dothideomycetes genomes: a test case for predicting lifestyles and emergence of pathogens.</title>
        <authorList>
            <person name="Haridas S."/>
            <person name="Albert R."/>
            <person name="Binder M."/>
            <person name="Bloem J."/>
            <person name="Labutti K."/>
            <person name="Salamov A."/>
            <person name="Andreopoulos B."/>
            <person name="Baker S."/>
            <person name="Barry K."/>
            <person name="Bills G."/>
            <person name="Bluhm B."/>
            <person name="Cannon C."/>
            <person name="Castanera R."/>
            <person name="Culley D."/>
            <person name="Daum C."/>
            <person name="Ezra D."/>
            <person name="Gonzalez J."/>
            <person name="Henrissat B."/>
            <person name="Kuo A."/>
            <person name="Liang C."/>
            <person name="Lipzen A."/>
            <person name="Lutzoni F."/>
            <person name="Magnuson J."/>
            <person name="Mondo S."/>
            <person name="Nolan M."/>
            <person name="Ohm R."/>
            <person name="Pangilinan J."/>
            <person name="Park H.-J."/>
            <person name="Ramirez L."/>
            <person name="Alfaro M."/>
            <person name="Sun H."/>
            <person name="Tritt A."/>
            <person name="Yoshinaga Y."/>
            <person name="Zwiers L.-H."/>
            <person name="Turgeon B."/>
            <person name="Goodwin S."/>
            <person name="Spatafora J."/>
            <person name="Crous P."/>
            <person name="Grigoriev I."/>
        </authorList>
    </citation>
    <scope>NUCLEOTIDE SEQUENCE</scope>
    <source>
        <strain evidence="2">CBS 207.26</strain>
    </source>
</reference>
<proteinExistence type="predicted"/>
<gene>
    <name evidence="2" type="ORF">K469DRAFT_754840</name>
</gene>
<protein>
    <submittedName>
        <fullName evidence="2">Uncharacterized protein</fullName>
    </submittedName>
</protein>
<dbReference type="EMBL" id="ML994681">
    <property type="protein sequence ID" value="KAF2177875.1"/>
    <property type="molecule type" value="Genomic_DNA"/>
</dbReference>
<sequence length="311" mass="33980">MVVFLNFIRQPLPHGSKTGAGHGGQPGALGMGQQTSTGLVSLVMLWGSVMQLLGAFIAYRRWGRYKTIQWANAIDFLSHATLIIAAVRSVTTHSDKAIVPLNFWSANHGNRLRMLQVDDDTKLTVDKDGNHMIVDRETTRSRIFIYFCSVQNAGSIDGAICMVTRWLATGKSDMAVYIVDKRQVVVETGTSAATPTLNDITNDLIGNLKPIFPYPSRTAPRPLIYPTIDRPGLKSTPISNTSIGFFFAAFTIAVSAIIQHFVHEASYCGSYASQCTQNGHQPHLSAWIQILPQFTLAISKILTGAPGLDFA</sequence>
<feature type="transmembrane region" description="Helical" evidence="1">
    <location>
        <begin position="39"/>
        <end position="59"/>
    </location>
</feature>
<dbReference type="InterPro" id="IPR036259">
    <property type="entry name" value="MFS_trans_sf"/>
</dbReference>
<keyword evidence="1" id="KW-0812">Transmembrane</keyword>